<dbReference type="EC" id="2.1.1.177" evidence="5"/>
<dbReference type="InterPro" id="IPR029028">
    <property type="entry name" value="Alpha/beta_knot_MTases"/>
</dbReference>
<evidence type="ECO:0000256" key="5">
    <source>
        <dbReference type="HAMAP-Rule" id="MF_00658"/>
    </source>
</evidence>
<comment type="similarity">
    <text evidence="4 5">Belongs to the RNA methyltransferase RlmH family.</text>
</comment>
<dbReference type="Proteomes" id="UP000753961">
    <property type="component" value="Unassembled WGS sequence"/>
</dbReference>
<evidence type="ECO:0000256" key="2">
    <source>
        <dbReference type="ARBA" id="ARBA00022679"/>
    </source>
</evidence>
<accession>A0A953LAU3</accession>
<dbReference type="PIRSF" id="PIRSF004505">
    <property type="entry name" value="MT_bac"/>
    <property type="match status" value="1"/>
</dbReference>
<comment type="caution">
    <text evidence="6">The sequence shown here is derived from an EMBL/GenBank/DDBJ whole genome shotgun (WGS) entry which is preliminary data.</text>
</comment>
<comment type="subcellular location">
    <subcellularLocation>
        <location evidence="5">Cytoplasm</location>
    </subcellularLocation>
</comment>
<keyword evidence="5" id="KW-0963">Cytoplasm</keyword>
<dbReference type="PANTHER" id="PTHR33603">
    <property type="entry name" value="METHYLTRANSFERASE"/>
    <property type="match status" value="1"/>
</dbReference>
<dbReference type="CDD" id="cd18081">
    <property type="entry name" value="RlmH-like"/>
    <property type="match status" value="1"/>
</dbReference>
<feature type="binding site" evidence="5">
    <location>
        <begin position="122"/>
        <end position="127"/>
    </location>
    <ligand>
        <name>S-adenosyl-L-methionine</name>
        <dbReference type="ChEBI" id="CHEBI:59789"/>
    </ligand>
</feature>
<evidence type="ECO:0000256" key="3">
    <source>
        <dbReference type="ARBA" id="ARBA00022691"/>
    </source>
</evidence>
<dbReference type="SUPFAM" id="SSF75217">
    <property type="entry name" value="alpha/beta knot"/>
    <property type="match status" value="1"/>
</dbReference>
<comment type="function">
    <text evidence="5">Specifically methylates the pseudouridine at position 1915 (m3Psi1915) in 23S rRNA.</text>
</comment>
<dbReference type="Gene3D" id="3.40.1280.10">
    <property type="match status" value="1"/>
</dbReference>
<dbReference type="InterPro" id="IPR003742">
    <property type="entry name" value="RlmH-like"/>
</dbReference>
<name>A0A953LAU3_9BACT</name>
<gene>
    <name evidence="5" type="primary">rlmH</name>
    <name evidence="6" type="ORF">KUV50_12880</name>
</gene>
<keyword evidence="1 5" id="KW-0489">Methyltransferase</keyword>
<keyword evidence="3 5" id="KW-0949">S-adenosyl-L-methionine</keyword>
<dbReference type="RefSeq" id="WP_222580572.1">
    <property type="nucleotide sequence ID" value="NZ_JAHVHU010000011.1"/>
</dbReference>
<dbReference type="Pfam" id="PF02590">
    <property type="entry name" value="SPOUT_MTase"/>
    <property type="match status" value="1"/>
</dbReference>
<dbReference type="AlphaFoldDB" id="A0A953LAU3"/>
<evidence type="ECO:0000313" key="7">
    <source>
        <dbReference type="Proteomes" id="UP000753961"/>
    </source>
</evidence>
<comment type="subunit">
    <text evidence="5">Homodimer.</text>
</comment>
<dbReference type="InterPro" id="IPR029026">
    <property type="entry name" value="tRNA_m1G_MTases_N"/>
</dbReference>
<dbReference type="HAMAP" id="MF_00658">
    <property type="entry name" value="23SrRNA_methyltr_H"/>
    <property type="match status" value="1"/>
</dbReference>
<comment type="catalytic activity">
    <reaction evidence="5">
        <text>pseudouridine(1915) in 23S rRNA + S-adenosyl-L-methionine = N(3)-methylpseudouridine(1915) in 23S rRNA + S-adenosyl-L-homocysteine + H(+)</text>
        <dbReference type="Rhea" id="RHEA:42752"/>
        <dbReference type="Rhea" id="RHEA-COMP:10221"/>
        <dbReference type="Rhea" id="RHEA-COMP:10222"/>
        <dbReference type="ChEBI" id="CHEBI:15378"/>
        <dbReference type="ChEBI" id="CHEBI:57856"/>
        <dbReference type="ChEBI" id="CHEBI:59789"/>
        <dbReference type="ChEBI" id="CHEBI:65314"/>
        <dbReference type="ChEBI" id="CHEBI:74486"/>
        <dbReference type="EC" id="2.1.1.177"/>
    </reaction>
</comment>
<dbReference type="GO" id="GO:0070038">
    <property type="term" value="F:rRNA (pseudouridine-N3-)-methyltransferase activity"/>
    <property type="evidence" value="ECO:0007669"/>
    <property type="project" value="UniProtKB-UniRule"/>
</dbReference>
<organism evidence="6 7">
    <name type="scientific">Membranihabitans marinus</name>
    <dbReference type="NCBI Taxonomy" id="1227546"/>
    <lineage>
        <taxon>Bacteria</taxon>
        <taxon>Pseudomonadati</taxon>
        <taxon>Bacteroidota</taxon>
        <taxon>Saprospiria</taxon>
        <taxon>Saprospirales</taxon>
        <taxon>Saprospiraceae</taxon>
        <taxon>Membranihabitans</taxon>
    </lineage>
</organism>
<proteinExistence type="inferred from homology"/>
<dbReference type="EMBL" id="JAHVHU010000011">
    <property type="protein sequence ID" value="MBY5959038.1"/>
    <property type="molecule type" value="Genomic_DNA"/>
</dbReference>
<protein>
    <recommendedName>
        <fullName evidence="5">Ribosomal RNA large subunit methyltransferase H</fullName>
        <ecNumber evidence="5">2.1.1.177</ecNumber>
    </recommendedName>
    <alternativeName>
        <fullName evidence="5">23S rRNA (pseudouridine1915-N3)-methyltransferase</fullName>
    </alternativeName>
    <alternativeName>
        <fullName evidence="5">23S rRNA m3Psi1915 methyltransferase</fullName>
    </alternativeName>
    <alternativeName>
        <fullName evidence="5">rRNA (pseudouridine-N3-)-methyltransferase RlmH</fullName>
    </alternativeName>
</protein>
<evidence type="ECO:0000256" key="1">
    <source>
        <dbReference type="ARBA" id="ARBA00022603"/>
    </source>
</evidence>
<dbReference type="GO" id="GO:0005737">
    <property type="term" value="C:cytoplasm"/>
    <property type="evidence" value="ECO:0007669"/>
    <property type="project" value="UniProtKB-SubCell"/>
</dbReference>
<sequence length="154" mass="17645">MKIEIWAVGKLKNKALASNIEQYLKRLRKYQNVRIEEISIRAKSTDADFLKKAEADKILSRLTPGDHLILMDEGGQSFTSTKFAQFLQKAVMKPVNRIVFLIGGAHGFDQSVYDRSQHKISLSGMTFPHDLARLMTVEQLYRAFSILNHSPYHH</sequence>
<evidence type="ECO:0000313" key="6">
    <source>
        <dbReference type="EMBL" id="MBY5959038.1"/>
    </source>
</evidence>
<reference evidence="6" key="1">
    <citation type="submission" date="2021-06" db="EMBL/GenBank/DDBJ databases">
        <title>44 bacteria genomes isolated from Dapeng, Shenzhen.</title>
        <authorList>
            <person name="Zheng W."/>
            <person name="Yu S."/>
            <person name="Huang Y."/>
        </authorList>
    </citation>
    <scope>NUCLEOTIDE SEQUENCE</scope>
    <source>
        <strain evidence="6">DP5N28-2</strain>
    </source>
</reference>
<evidence type="ECO:0000256" key="4">
    <source>
        <dbReference type="ARBA" id="ARBA00038303"/>
    </source>
</evidence>
<keyword evidence="5" id="KW-0698">rRNA processing</keyword>
<keyword evidence="7" id="KW-1185">Reference proteome</keyword>
<comment type="caution">
    <text evidence="5">Lacks conserved residue(s) required for the propagation of feature annotation.</text>
</comment>
<dbReference type="PANTHER" id="PTHR33603:SF1">
    <property type="entry name" value="RIBOSOMAL RNA LARGE SUBUNIT METHYLTRANSFERASE H"/>
    <property type="match status" value="1"/>
</dbReference>
<keyword evidence="2 5" id="KW-0808">Transferase</keyword>
<feature type="binding site" evidence="5">
    <location>
        <position position="103"/>
    </location>
    <ligand>
        <name>S-adenosyl-L-methionine</name>
        <dbReference type="ChEBI" id="CHEBI:59789"/>
    </ligand>
</feature>